<protein>
    <submittedName>
        <fullName evidence="1">Uncharacterized protein</fullName>
    </submittedName>
</protein>
<sequence>MGISLHPQSSRGVHHPDRQPAPAQKGDLWFLAACHALMSPTLESEWSDCCFITAPLQSIPHPNCSVENFKEALL</sequence>
<accession>A0ACB8VGN8</accession>
<comment type="caution">
    <text evidence="1">The sequence shown here is derived from an EMBL/GenBank/DDBJ whole genome shotgun (WGS) entry which is preliminary data.</text>
</comment>
<evidence type="ECO:0000313" key="2">
    <source>
        <dbReference type="Proteomes" id="UP000831701"/>
    </source>
</evidence>
<evidence type="ECO:0000313" key="1">
    <source>
        <dbReference type="EMBL" id="KAI3354837.1"/>
    </source>
</evidence>
<dbReference type="EMBL" id="CM041551">
    <property type="protein sequence ID" value="KAI3354837.1"/>
    <property type="molecule type" value="Genomic_DNA"/>
</dbReference>
<reference evidence="1" key="1">
    <citation type="submission" date="2022-04" db="EMBL/GenBank/DDBJ databases">
        <title>Jade perch genome.</title>
        <authorList>
            <person name="Chao B."/>
        </authorList>
    </citation>
    <scope>NUCLEOTIDE SEQUENCE</scope>
    <source>
        <strain evidence="1">CB-2022</strain>
    </source>
</reference>
<name>A0ACB8VGN8_9TELE</name>
<organism evidence="1 2">
    <name type="scientific">Scortum barcoo</name>
    <name type="common">barcoo grunter</name>
    <dbReference type="NCBI Taxonomy" id="214431"/>
    <lineage>
        <taxon>Eukaryota</taxon>
        <taxon>Metazoa</taxon>
        <taxon>Chordata</taxon>
        <taxon>Craniata</taxon>
        <taxon>Vertebrata</taxon>
        <taxon>Euteleostomi</taxon>
        <taxon>Actinopterygii</taxon>
        <taxon>Neopterygii</taxon>
        <taxon>Teleostei</taxon>
        <taxon>Neoteleostei</taxon>
        <taxon>Acanthomorphata</taxon>
        <taxon>Eupercaria</taxon>
        <taxon>Centrarchiformes</taxon>
        <taxon>Terapontoidei</taxon>
        <taxon>Terapontidae</taxon>
        <taxon>Scortum</taxon>
    </lineage>
</organism>
<proteinExistence type="predicted"/>
<keyword evidence="2" id="KW-1185">Reference proteome</keyword>
<dbReference type="Proteomes" id="UP000831701">
    <property type="component" value="Chromosome 21"/>
</dbReference>
<gene>
    <name evidence="1" type="ORF">L3Q82_004644</name>
</gene>